<dbReference type="SUPFAM" id="SSF51445">
    <property type="entry name" value="(Trans)glycosidases"/>
    <property type="match status" value="1"/>
</dbReference>
<sequence length="1106" mass="119869">MKIPVQPLLAALLATSAISLTGCLPEDPYLERDVRDDVFYFVMPDRFDNGDLTNDTGGISGDRLDHGFDPYDKGMYHGGDMQGLEGQLDYLQGLGITAIWMTPILKNQTIQGDSSAYHGYWTLDFTKIDPHLGSNADLQSLIDAAHDRNMKVYFDIITNHTADVIKYEECHEPDGSSNGSPCTYVSLADKAAGMGYTPFLPAGQENVKSPAWLNDPQYYNNQGDTTFSGENSIYGDFFGLDDLDTRQPAVVQGMIDIFKDIVSEFKPDGFRIDTVKHVDIEFWQEFSPALLAHAHAEGIPNFFMFGEVYEGNPQVLSQFTTIGTLPSVLDFGIQGAASSVFAGQGGSSNLAGLFAQDDVYTDADSDASVLMNFGGNHDMGRIGMFIQNANPTASDEEKLARAKLFNAIMFFARGIPVIYYGDEQGFTGDGGDKDAREDMFPSLVDVYNDNVLIGTDATTADANFDPEHPLYQAIAAYSYIYKLHPALRRGVHVNRYSESDGGLYAFARVDSDNREYLVVFNGDTTSRSLELAATANTYLPIVGDEKLKRDRAGNISIEIEPLTFAIYRATSPAKKSKKTDFSLVGVPDGSAVSGRVDLTLELDKEPGVLPTYVATFELSTDGGLSFKPLAVDTTAPYRLFWQSGDLADGTAVTVRATLTTGTGKGISHSLDMVIDSRVPAIVEVDYENGNQRDLLYVADHNGGLQGPISADNGVFSFAWDDTDSSQLLTFVDQDGDVFAIDQPVHITRSEIVALSSEVGDGTLEAHIYLNNQGELDQNDNDSGGSAIELPLDPAAVAPYGLDLNVRGGLNSWGADPMAYVGNQTYKLSRVVDQGDVEFKYADSNWSPVNIGGQVGANGLVLGSNPGNLTQYFPNKGFYNFYLVSTELDGQPVILHFIDQDVGPVGETLYLTGSLNDWSNDDPLIYMGANHYSATLDLAVGDYQFKLSNQDASWQRLVGDGVADLDVAEALVATGVSSLLTAEHAANYSFAYHFDESLTVSSDYIDNPAPGLQVVFQKPAAWAGANIYFWEALTTPTEGWPGVPMTDLGDGWFGFEFNLGSASANLIFNDGAGSQTGNLFRDANGCYIAETWADSCPPYLEATPPGL</sequence>
<dbReference type="Gene3D" id="2.60.40.10">
    <property type="entry name" value="Immunoglobulins"/>
    <property type="match status" value="2"/>
</dbReference>
<dbReference type="AlphaFoldDB" id="A0A2K8KX16"/>
<dbReference type="Proteomes" id="UP000229757">
    <property type="component" value="Chromosome"/>
</dbReference>
<keyword evidence="4" id="KW-1185">Reference proteome</keyword>
<keyword evidence="3" id="KW-0378">Hydrolase</keyword>
<gene>
    <name evidence="3" type="ORF">REIFOR_03062</name>
</gene>
<dbReference type="PANTHER" id="PTHR10357:SF209">
    <property type="entry name" value="PERIPLASMIC ALPHA-AMYLASE"/>
    <property type="match status" value="1"/>
</dbReference>
<dbReference type="OrthoDB" id="3236218at2"/>
<dbReference type="EC" id="3.2.1.20" evidence="3"/>
<dbReference type="Pfam" id="PF16738">
    <property type="entry name" value="CBM26"/>
    <property type="match status" value="1"/>
</dbReference>
<proteinExistence type="predicted"/>
<feature type="chain" id="PRO_5014622797" evidence="1">
    <location>
        <begin position="20"/>
        <end position="1106"/>
    </location>
</feature>
<evidence type="ECO:0000313" key="3">
    <source>
        <dbReference type="EMBL" id="ATX78181.1"/>
    </source>
</evidence>
<feature type="signal peptide" evidence="1">
    <location>
        <begin position="1"/>
        <end position="19"/>
    </location>
</feature>
<dbReference type="EMBL" id="CP011797">
    <property type="protein sequence ID" value="ATX78181.1"/>
    <property type="molecule type" value="Genomic_DNA"/>
</dbReference>
<organism evidence="3 4">
    <name type="scientific">Reinekea forsetii</name>
    <dbReference type="NCBI Taxonomy" id="1336806"/>
    <lineage>
        <taxon>Bacteria</taxon>
        <taxon>Pseudomonadati</taxon>
        <taxon>Pseudomonadota</taxon>
        <taxon>Gammaproteobacteria</taxon>
        <taxon>Oceanospirillales</taxon>
        <taxon>Saccharospirillaceae</taxon>
        <taxon>Reinekea</taxon>
    </lineage>
</organism>
<dbReference type="RefSeq" id="WP_100258386.1">
    <property type="nucleotide sequence ID" value="NZ_CP011797.1"/>
</dbReference>
<reference evidence="3 4" key="1">
    <citation type="journal article" date="2017" name="Environ. Microbiol.">
        <title>Genomic and physiological analyses of 'Reinekea forsetii' reveal a versatile opportunistic lifestyle during spring algae blooms.</title>
        <authorList>
            <person name="Avci B."/>
            <person name="Hahnke R.L."/>
            <person name="Chafee M."/>
            <person name="Fischer T."/>
            <person name="Gruber-Vodicka H."/>
            <person name="Tegetmeyer H.E."/>
            <person name="Harder J."/>
            <person name="Fuchs B.M."/>
            <person name="Amann R.I."/>
            <person name="Teeling H."/>
        </authorList>
    </citation>
    <scope>NUCLEOTIDE SEQUENCE [LARGE SCALE GENOMIC DNA]</scope>
    <source>
        <strain evidence="3 4">Hel1_31_D35</strain>
    </source>
</reference>
<evidence type="ECO:0000256" key="1">
    <source>
        <dbReference type="SAM" id="SignalP"/>
    </source>
</evidence>
<evidence type="ECO:0000259" key="2">
    <source>
        <dbReference type="SMART" id="SM00642"/>
    </source>
</evidence>
<dbReference type="InterPro" id="IPR014756">
    <property type="entry name" value="Ig_E-set"/>
</dbReference>
<dbReference type="Gene3D" id="2.60.40.1180">
    <property type="entry name" value="Golgi alpha-mannosidase II"/>
    <property type="match status" value="1"/>
</dbReference>
<keyword evidence="3" id="KW-0326">Glycosidase</keyword>
<accession>A0A2K8KX16</accession>
<evidence type="ECO:0000313" key="4">
    <source>
        <dbReference type="Proteomes" id="UP000229757"/>
    </source>
</evidence>
<dbReference type="CDD" id="cd11339">
    <property type="entry name" value="AmyAc_bac_CMD_like_2"/>
    <property type="match status" value="1"/>
</dbReference>
<dbReference type="KEGG" id="rfo:REIFOR_03062"/>
<keyword evidence="1" id="KW-0732">Signal</keyword>
<dbReference type="PROSITE" id="PS51257">
    <property type="entry name" value="PROKAR_LIPOPROTEIN"/>
    <property type="match status" value="1"/>
</dbReference>
<dbReference type="Pfam" id="PF00128">
    <property type="entry name" value="Alpha-amylase"/>
    <property type="match status" value="1"/>
</dbReference>
<dbReference type="SMART" id="SM00642">
    <property type="entry name" value="Aamy"/>
    <property type="match status" value="1"/>
</dbReference>
<dbReference type="PANTHER" id="PTHR10357">
    <property type="entry name" value="ALPHA-AMYLASE FAMILY MEMBER"/>
    <property type="match status" value="1"/>
</dbReference>
<protein>
    <submittedName>
        <fullName evidence="3">Maltodextrin glucosidase, GH13 family</fullName>
        <ecNumber evidence="3">3.2.1.20</ecNumber>
    </submittedName>
</protein>
<name>A0A2K8KX16_9GAMM</name>
<dbReference type="InterPro" id="IPR017853">
    <property type="entry name" value="GH"/>
</dbReference>
<dbReference type="SUPFAM" id="SSF81296">
    <property type="entry name" value="E set domains"/>
    <property type="match status" value="1"/>
</dbReference>
<dbReference type="GO" id="GO:0004558">
    <property type="term" value="F:alpha-1,4-glucosidase activity"/>
    <property type="evidence" value="ECO:0007669"/>
    <property type="project" value="UniProtKB-EC"/>
</dbReference>
<dbReference type="Gene3D" id="3.20.20.80">
    <property type="entry name" value="Glycosidases"/>
    <property type="match status" value="1"/>
</dbReference>
<dbReference type="GO" id="GO:0005975">
    <property type="term" value="P:carbohydrate metabolic process"/>
    <property type="evidence" value="ECO:0007669"/>
    <property type="project" value="InterPro"/>
</dbReference>
<dbReference type="InterPro" id="IPR013780">
    <property type="entry name" value="Glyco_hydro_b"/>
</dbReference>
<dbReference type="InterPro" id="IPR013783">
    <property type="entry name" value="Ig-like_fold"/>
</dbReference>
<dbReference type="InterPro" id="IPR006047">
    <property type="entry name" value="GH13_cat_dom"/>
</dbReference>
<dbReference type="InterPro" id="IPR031965">
    <property type="entry name" value="CBM26"/>
</dbReference>
<feature type="domain" description="Glycosyl hydrolase family 13 catalytic" evidence="2">
    <location>
        <begin position="41"/>
        <end position="456"/>
    </location>
</feature>